<accession>A0ABU9L491</accession>
<evidence type="ECO:0000313" key="8">
    <source>
        <dbReference type="EMBL" id="MEL4456206.1"/>
    </source>
</evidence>
<feature type="domain" description="Rhodanese" evidence="6">
    <location>
        <begin position="266"/>
        <end position="357"/>
    </location>
</feature>
<dbReference type="InterPro" id="IPR036873">
    <property type="entry name" value="Rhodanese-like_dom_sf"/>
</dbReference>
<evidence type="ECO:0000256" key="5">
    <source>
        <dbReference type="SAM" id="SignalP"/>
    </source>
</evidence>
<feature type="signal peptide" evidence="5">
    <location>
        <begin position="1"/>
        <end position="28"/>
    </location>
</feature>
<dbReference type="InterPro" id="IPR009056">
    <property type="entry name" value="Cyt_c-like_dom"/>
</dbReference>
<proteinExistence type="predicted"/>
<keyword evidence="3 4" id="KW-0408">Iron</keyword>
<dbReference type="Pfam" id="PF13442">
    <property type="entry name" value="Cytochrome_CBB3"/>
    <property type="match status" value="2"/>
</dbReference>
<reference evidence="8 9" key="1">
    <citation type="submission" date="2024-04" db="EMBL/GenBank/DDBJ databases">
        <title>whole genome sequencing of Lutimonas vermicola strain IMCC1616.</title>
        <authorList>
            <person name="Bae S.S."/>
        </authorList>
    </citation>
    <scope>NUCLEOTIDE SEQUENCE [LARGE SCALE GENOMIC DNA]</scope>
    <source>
        <strain evidence="8 9">IMCC1616</strain>
    </source>
</reference>
<evidence type="ECO:0000259" key="6">
    <source>
        <dbReference type="PROSITE" id="PS50206"/>
    </source>
</evidence>
<dbReference type="Pfam" id="PF00581">
    <property type="entry name" value="Rhodanese"/>
    <property type="match status" value="1"/>
</dbReference>
<feature type="domain" description="Cytochrome c" evidence="7">
    <location>
        <begin position="138"/>
        <end position="217"/>
    </location>
</feature>
<feature type="chain" id="PRO_5047535930" evidence="5">
    <location>
        <begin position="29"/>
        <end position="361"/>
    </location>
</feature>
<evidence type="ECO:0000256" key="1">
    <source>
        <dbReference type="ARBA" id="ARBA00022617"/>
    </source>
</evidence>
<dbReference type="Proteomes" id="UP001474120">
    <property type="component" value="Unassembled WGS sequence"/>
</dbReference>
<comment type="caution">
    <text evidence="8">The sequence shown here is derived from an EMBL/GenBank/DDBJ whole genome shotgun (WGS) entry which is preliminary data.</text>
</comment>
<dbReference type="EMBL" id="JBCDNA010000002">
    <property type="protein sequence ID" value="MEL4456206.1"/>
    <property type="molecule type" value="Genomic_DNA"/>
</dbReference>
<evidence type="ECO:0000259" key="7">
    <source>
        <dbReference type="PROSITE" id="PS51007"/>
    </source>
</evidence>
<organism evidence="8 9">
    <name type="scientific">Lutimonas vermicola</name>
    <dbReference type="NCBI Taxonomy" id="414288"/>
    <lineage>
        <taxon>Bacteria</taxon>
        <taxon>Pseudomonadati</taxon>
        <taxon>Bacteroidota</taxon>
        <taxon>Flavobacteriia</taxon>
        <taxon>Flavobacteriales</taxon>
        <taxon>Flavobacteriaceae</taxon>
        <taxon>Lutimonas</taxon>
    </lineage>
</organism>
<dbReference type="InterPro" id="IPR001763">
    <property type="entry name" value="Rhodanese-like_dom"/>
</dbReference>
<feature type="domain" description="Cytochrome c" evidence="7">
    <location>
        <begin position="38"/>
        <end position="124"/>
    </location>
</feature>
<dbReference type="SUPFAM" id="SSF46626">
    <property type="entry name" value="Cytochrome c"/>
    <property type="match status" value="2"/>
</dbReference>
<keyword evidence="2 4" id="KW-0479">Metal-binding</keyword>
<dbReference type="Gene3D" id="3.40.250.10">
    <property type="entry name" value="Rhodanese-like domain"/>
    <property type="match status" value="1"/>
</dbReference>
<dbReference type="Gene3D" id="1.10.760.10">
    <property type="entry name" value="Cytochrome c-like domain"/>
    <property type="match status" value="2"/>
</dbReference>
<dbReference type="InterPro" id="IPR050597">
    <property type="entry name" value="Cytochrome_c_Oxidase_Subunit"/>
</dbReference>
<evidence type="ECO:0000256" key="2">
    <source>
        <dbReference type="ARBA" id="ARBA00022723"/>
    </source>
</evidence>
<dbReference type="SUPFAM" id="SSF52821">
    <property type="entry name" value="Rhodanese/Cell cycle control phosphatase"/>
    <property type="match status" value="1"/>
</dbReference>
<keyword evidence="9" id="KW-1185">Reference proteome</keyword>
<keyword evidence="5" id="KW-0732">Signal</keyword>
<keyword evidence="1 4" id="KW-0349">Heme</keyword>
<gene>
    <name evidence="8" type="ORF">AABB81_09890</name>
</gene>
<evidence type="ECO:0000256" key="3">
    <source>
        <dbReference type="ARBA" id="ARBA00023004"/>
    </source>
</evidence>
<dbReference type="InterPro" id="IPR036909">
    <property type="entry name" value="Cyt_c-like_dom_sf"/>
</dbReference>
<sequence>MTRSTKSARFAGQFYILLLFFLANVAQAQTRNAPLTKIDAQRAEQNYQKYCALCHGADREGNAADYAPSLKSRSLMSTMPLNFLASSIGFGRPNTAMAPYLADTGGPMSMKDIFTLAIWLKYKAGHETIELSMEPIEGDLNTGATLFVQKCSECHGSKAEGVTAPALANPAFLAFATDAYIKYAIENGREETEMKAFKTQLSQQQINDLTAYIRSLTSGWSPEPKELSPYPEPKDYVTNPTGKNPTFTLKQERYVPMEQVAKAIQENNKLVLLDTRTSSEWHNAHIPGAIPIPYYISEDKVAAGLPKDDTWIIAYCSCPHAASDKVINMLRKKGFKNTAVIDEGFFNWINAGYPIIGGQPE</sequence>
<dbReference type="RefSeq" id="WP_342160274.1">
    <property type="nucleotide sequence ID" value="NZ_JBCDNA010000002.1"/>
</dbReference>
<dbReference type="PROSITE" id="PS50206">
    <property type="entry name" value="RHODANESE_3"/>
    <property type="match status" value="1"/>
</dbReference>
<evidence type="ECO:0000256" key="4">
    <source>
        <dbReference type="PROSITE-ProRule" id="PRU00433"/>
    </source>
</evidence>
<name>A0ABU9L491_9FLAO</name>
<evidence type="ECO:0000313" key="9">
    <source>
        <dbReference type="Proteomes" id="UP001474120"/>
    </source>
</evidence>
<dbReference type="PANTHER" id="PTHR33751:SF1">
    <property type="entry name" value="CBB3-TYPE CYTOCHROME C OXIDASE SUBUNIT FIXP"/>
    <property type="match status" value="1"/>
</dbReference>
<dbReference type="CDD" id="cd00158">
    <property type="entry name" value="RHOD"/>
    <property type="match status" value="1"/>
</dbReference>
<dbReference type="PANTHER" id="PTHR33751">
    <property type="entry name" value="CBB3-TYPE CYTOCHROME C OXIDASE SUBUNIT FIXP"/>
    <property type="match status" value="1"/>
</dbReference>
<dbReference type="PROSITE" id="PS51007">
    <property type="entry name" value="CYTC"/>
    <property type="match status" value="2"/>
</dbReference>
<protein>
    <submittedName>
        <fullName evidence="8">C-type cytochrome</fullName>
    </submittedName>
</protein>
<dbReference type="SMART" id="SM00450">
    <property type="entry name" value="RHOD"/>
    <property type="match status" value="1"/>
</dbReference>